<keyword evidence="15" id="KW-1185">Reference proteome</keyword>
<evidence type="ECO:0000256" key="6">
    <source>
        <dbReference type="ARBA" id="ARBA00022801"/>
    </source>
</evidence>
<evidence type="ECO:0000256" key="3">
    <source>
        <dbReference type="ARBA" id="ARBA00022670"/>
    </source>
</evidence>
<comment type="caution">
    <text evidence="14">The sequence shown here is derived from an EMBL/GenBank/DDBJ whole genome shotgun (WGS) entry which is preliminary data.</text>
</comment>
<dbReference type="GO" id="GO:0004097">
    <property type="term" value="F:catechol oxidase activity"/>
    <property type="evidence" value="ECO:0007669"/>
    <property type="project" value="InterPro"/>
</dbReference>
<keyword evidence="6" id="KW-0378">Hydrolase</keyword>
<evidence type="ECO:0000259" key="13">
    <source>
        <dbReference type="PROSITE" id="PS00498"/>
    </source>
</evidence>
<dbReference type="GO" id="GO:0006508">
    <property type="term" value="P:proteolysis"/>
    <property type="evidence" value="ECO:0007669"/>
    <property type="project" value="UniProtKB-KW"/>
</dbReference>
<dbReference type="PROSITE" id="PS00498">
    <property type="entry name" value="TYROSINASE_2"/>
    <property type="match status" value="1"/>
</dbReference>
<dbReference type="GO" id="GO:0008236">
    <property type="term" value="F:serine-type peptidase activity"/>
    <property type="evidence" value="ECO:0007669"/>
    <property type="project" value="UniProtKB-KW"/>
</dbReference>
<dbReference type="InterPro" id="IPR008922">
    <property type="entry name" value="Di-copper_centre_dom_sf"/>
</dbReference>
<feature type="domain" description="Tyrosinase copper-binding" evidence="12">
    <location>
        <begin position="133"/>
        <end position="150"/>
    </location>
</feature>
<comment type="cofactor">
    <cofactor evidence="1">
        <name>Cu(2+)</name>
        <dbReference type="ChEBI" id="CHEBI:29036"/>
    </cofactor>
</comment>
<evidence type="ECO:0000256" key="9">
    <source>
        <dbReference type="ARBA" id="ARBA00023008"/>
    </source>
</evidence>
<organism evidence="14 15">
    <name type="scientific">Ceratodon purpureus</name>
    <name type="common">Fire moss</name>
    <name type="synonym">Dicranum purpureum</name>
    <dbReference type="NCBI Taxonomy" id="3225"/>
    <lineage>
        <taxon>Eukaryota</taxon>
        <taxon>Viridiplantae</taxon>
        <taxon>Streptophyta</taxon>
        <taxon>Embryophyta</taxon>
        <taxon>Bryophyta</taxon>
        <taxon>Bryophytina</taxon>
        <taxon>Bryopsida</taxon>
        <taxon>Dicranidae</taxon>
        <taxon>Pseudoditrichales</taxon>
        <taxon>Ditrichaceae</taxon>
        <taxon>Ceratodon</taxon>
    </lineage>
</organism>
<dbReference type="PRINTS" id="PR00092">
    <property type="entry name" value="TYROSINASE"/>
</dbReference>
<dbReference type="EMBL" id="CM026431">
    <property type="protein sequence ID" value="KAG0558788.1"/>
    <property type="molecule type" value="Genomic_DNA"/>
</dbReference>
<proteinExistence type="inferred from homology"/>
<dbReference type="InterPro" id="IPR022739">
    <property type="entry name" value="Polyphenol_oxidase_cen"/>
</dbReference>
<gene>
    <name evidence="14" type="ORF">KC19_10G054700</name>
</gene>
<keyword evidence="3" id="KW-0645">Protease</keyword>
<keyword evidence="11" id="KW-1133">Transmembrane helix</keyword>
<name>A0A8T0GM20_CERPU</name>
<evidence type="ECO:0000256" key="1">
    <source>
        <dbReference type="ARBA" id="ARBA00001973"/>
    </source>
</evidence>
<keyword evidence="5" id="KW-0883">Thioether bond</keyword>
<keyword evidence="11" id="KW-0472">Membrane</keyword>
<dbReference type="PROSITE" id="PS00497">
    <property type="entry name" value="TYROSINASE_1"/>
    <property type="match status" value="1"/>
</dbReference>
<accession>A0A8T0GM20</accession>
<keyword evidence="11" id="KW-0812">Transmembrane</keyword>
<evidence type="ECO:0000256" key="10">
    <source>
        <dbReference type="ARBA" id="ARBA00023157"/>
    </source>
</evidence>
<dbReference type="InterPro" id="IPR022740">
    <property type="entry name" value="Polyphenol_oxidase_C"/>
</dbReference>
<dbReference type="PANTHER" id="PTHR11474:SF76">
    <property type="entry name" value="SHKT DOMAIN-CONTAINING PROTEIN"/>
    <property type="match status" value="1"/>
</dbReference>
<reference evidence="14" key="1">
    <citation type="submission" date="2020-06" db="EMBL/GenBank/DDBJ databases">
        <title>WGS assembly of Ceratodon purpureus strain R40.</title>
        <authorList>
            <person name="Carey S.B."/>
            <person name="Jenkins J."/>
            <person name="Shu S."/>
            <person name="Lovell J.T."/>
            <person name="Sreedasyam A."/>
            <person name="Maumus F."/>
            <person name="Tiley G.P."/>
            <person name="Fernandez-Pozo N."/>
            <person name="Barry K."/>
            <person name="Chen C."/>
            <person name="Wang M."/>
            <person name="Lipzen A."/>
            <person name="Daum C."/>
            <person name="Saski C.A."/>
            <person name="Payton A.C."/>
            <person name="Mcbreen J.C."/>
            <person name="Conrad R.E."/>
            <person name="Kollar L.M."/>
            <person name="Olsson S."/>
            <person name="Huttunen S."/>
            <person name="Landis J.B."/>
            <person name="Wickett N.J."/>
            <person name="Johnson M.G."/>
            <person name="Rensing S.A."/>
            <person name="Grimwood J."/>
            <person name="Schmutz J."/>
            <person name="Mcdaniel S.F."/>
        </authorList>
    </citation>
    <scope>NUCLEOTIDE SEQUENCE</scope>
    <source>
        <strain evidence="14">R40</strain>
    </source>
</reference>
<dbReference type="Proteomes" id="UP000822688">
    <property type="component" value="Chromosome 10"/>
</dbReference>
<dbReference type="Gene3D" id="1.10.1280.10">
    <property type="entry name" value="Di-copper center containing domain from catechol oxidase"/>
    <property type="match status" value="1"/>
</dbReference>
<keyword evidence="9" id="KW-0186">Copper</keyword>
<evidence type="ECO:0000256" key="2">
    <source>
        <dbReference type="ARBA" id="ARBA00009928"/>
    </source>
</evidence>
<keyword evidence="10" id="KW-1015">Disulfide bond</keyword>
<evidence type="ECO:0000256" key="5">
    <source>
        <dbReference type="ARBA" id="ARBA00022784"/>
    </source>
</evidence>
<keyword evidence="4" id="KW-0479">Metal-binding</keyword>
<keyword evidence="8" id="KW-0560">Oxidoreductase</keyword>
<feature type="domain" description="Tyrosinase copper-binding" evidence="13">
    <location>
        <begin position="301"/>
        <end position="312"/>
    </location>
</feature>
<comment type="similarity">
    <text evidence="2">Belongs to the tyrosinase family.</text>
</comment>
<dbReference type="AlphaFoldDB" id="A0A8T0GM20"/>
<dbReference type="InterPro" id="IPR002227">
    <property type="entry name" value="Tyrosinase_Cu-bd"/>
</dbReference>
<dbReference type="PANTHER" id="PTHR11474">
    <property type="entry name" value="TYROSINASE FAMILY MEMBER"/>
    <property type="match status" value="1"/>
</dbReference>
<feature type="transmembrane region" description="Helical" evidence="11">
    <location>
        <begin position="12"/>
        <end position="34"/>
    </location>
</feature>
<evidence type="ECO:0000256" key="4">
    <source>
        <dbReference type="ARBA" id="ARBA00022723"/>
    </source>
</evidence>
<evidence type="ECO:0000313" key="15">
    <source>
        <dbReference type="Proteomes" id="UP000822688"/>
    </source>
</evidence>
<evidence type="ECO:0000256" key="11">
    <source>
        <dbReference type="SAM" id="Phobius"/>
    </source>
</evidence>
<dbReference type="PROSITE" id="PS00138">
    <property type="entry name" value="SUBTILASE_SER"/>
    <property type="match status" value="1"/>
</dbReference>
<keyword evidence="7" id="KW-0720">Serine protease</keyword>
<evidence type="ECO:0000259" key="12">
    <source>
        <dbReference type="PROSITE" id="PS00497"/>
    </source>
</evidence>
<dbReference type="InterPro" id="IPR050316">
    <property type="entry name" value="Tyrosinase/Hemocyanin"/>
</dbReference>
<evidence type="ECO:0000256" key="7">
    <source>
        <dbReference type="ARBA" id="ARBA00022825"/>
    </source>
</evidence>
<dbReference type="GO" id="GO:0046872">
    <property type="term" value="F:metal ion binding"/>
    <property type="evidence" value="ECO:0007669"/>
    <property type="project" value="UniProtKB-KW"/>
</dbReference>
<dbReference type="Pfam" id="PF00264">
    <property type="entry name" value="Tyrosinase"/>
    <property type="match status" value="1"/>
</dbReference>
<sequence>MAGFREHSGCRWNFGLVGMILVMVMVKFTSAVPIPAPDLPDNCNSEERCCMPRPYRGKPVRQFEYDPTLPVRFRRAAHLIDEEYIAKLERGVKLQRELPDTDPRSWTNQMNLHCLYCDNGLYYPNQTWPLEVHNGWLFLPWHRMFMYFNERILAKLLDDDTFALPFWNWDNQTPEEPHANILPYFYARNKTSSLWNKNRNNCSEPPLTIDLNTEGGCTTKTPEELRIQNNRLIYTQIVTGAPTSNLFFGMPYSYGDAGATGAGTFEDNPHGTVHFWLGDPNPEKPAGPFDDMGNFGVAARDPAFYGHHVNIDRIWTIWKTLPGAQRKEPTHPDFLDAQFTFYDENADLVIVNVSQTLNRTLLRYEYEEMPAAWTTNGELAGQENNVTLCNPATAAETTAMIGAADYFSPDTVFFKDPITFRVARPAVRNSTGVEVLEFSGVDFAEPSMQVHWRSYLFYPTAVTGTSAACPEFAGAYNYVAHPGMAIFKGRNRKWRVALDSKLVALGKQNLSDIVVTLAQFGPTIQPVQFAKVEITYDTS</sequence>
<protein>
    <recommendedName>
        <fullName evidence="12 13">Tyrosinase copper-binding domain-containing protein</fullName>
    </recommendedName>
</protein>
<evidence type="ECO:0000313" key="14">
    <source>
        <dbReference type="EMBL" id="KAG0558788.1"/>
    </source>
</evidence>
<dbReference type="Pfam" id="PF12143">
    <property type="entry name" value="PPO1_KFDV"/>
    <property type="match status" value="1"/>
</dbReference>
<evidence type="ECO:0000256" key="8">
    <source>
        <dbReference type="ARBA" id="ARBA00023002"/>
    </source>
</evidence>
<dbReference type="Pfam" id="PF12142">
    <property type="entry name" value="PPO1_DWL"/>
    <property type="match status" value="1"/>
</dbReference>
<dbReference type="SUPFAM" id="SSF48056">
    <property type="entry name" value="Di-copper centre-containing domain"/>
    <property type="match status" value="1"/>
</dbReference>
<dbReference type="InterPro" id="IPR023828">
    <property type="entry name" value="Peptidase_S8_Ser-AS"/>
</dbReference>